<gene>
    <name evidence="1" type="ORF">KFK14_12720</name>
</gene>
<dbReference type="RefSeq" id="WP_212607904.1">
    <property type="nucleotide sequence ID" value="NZ_CP073910.1"/>
</dbReference>
<name>A0A975K419_9SPHN</name>
<organism evidence="1 2">
    <name type="scientific">Sphingobium phenoxybenzoativorans</name>
    <dbReference type="NCBI Taxonomy" id="1592790"/>
    <lineage>
        <taxon>Bacteria</taxon>
        <taxon>Pseudomonadati</taxon>
        <taxon>Pseudomonadota</taxon>
        <taxon>Alphaproteobacteria</taxon>
        <taxon>Sphingomonadales</taxon>
        <taxon>Sphingomonadaceae</taxon>
        <taxon>Sphingobium</taxon>
    </lineage>
</organism>
<accession>A0A975K419</accession>
<evidence type="ECO:0008006" key="3">
    <source>
        <dbReference type="Google" id="ProtNLM"/>
    </source>
</evidence>
<keyword evidence="2" id="KW-1185">Reference proteome</keyword>
<dbReference type="Proteomes" id="UP000681425">
    <property type="component" value="Chromosome"/>
</dbReference>
<proteinExistence type="predicted"/>
<dbReference type="Gene3D" id="3.40.50.300">
    <property type="entry name" value="P-loop containing nucleotide triphosphate hydrolases"/>
    <property type="match status" value="1"/>
</dbReference>
<dbReference type="KEGG" id="spph:KFK14_12720"/>
<reference evidence="1" key="1">
    <citation type="submission" date="2021-04" db="EMBL/GenBank/DDBJ databases">
        <title>Isolation of p-tert-butylphenol degrading bacteria Sphingobium phenoxybenzoativorans Tas13 from active sludge.</title>
        <authorList>
            <person name="Li Y."/>
        </authorList>
    </citation>
    <scope>NUCLEOTIDE SEQUENCE</scope>
    <source>
        <strain evidence="1">Tas13</strain>
    </source>
</reference>
<evidence type="ECO:0000313" key="1">
    <source>
        <dbReference type="EMBL" id="QUT04009.1"/>
    </source>
</evidence>
<dbReference type="EMBL" id="CP073910">
    <property type="protein sequence ID" value="QUT04009.1"/>
    <property type="molecule type" value="Genomic_DNA"/>
</dbReference>
<protein>
    <recommendedName>
        <fullName evidence="3">Sulfotransferase family protein</fullName>
    </recommendedName>
</protein>
<dbReference type="InterPro" id="IPR027417">
    <property type="entry name" value="P-loop_NTPase"/>
</dbReference>
<evidence type="ECO:0000313" key="2">
    <source>
        <dbReference type="Proteomes" id="UP000681425"/>
    </source>
</evidence>
<dbReference type="SUPFAM" id="SSF52540">
    <property type="entry name" value="P-loop containing nucleoside triphosphate hydrolases"/>
    <property type="match status" value="1"/>
</dbReference>
<dbReference type="AlphaFoldDB" id="A0A975K419"/>
<sequence>MVEPIILVAGLGRCGSSLTMQMLAAAGVPTVGDWPDFEHSSATGLPGNYAEWLPLAKGRAVKALDPHRWTLPGYSNYALIWLSRHPVEQAKSMLKLIGQRNDRQARRAMEASVRRDAQIARKAVDRAMLVGGSDLSRTLSLPFETMIHAPDIAAAKIASLLFEVTGRHVDTDAMARCVRKRPATCLPYMLELELIGG</sequence>